<evidence type="ECO:0000313" key="2">
    <source>
        <dbReference type="Proteomes" id="UP000050525"/>
    </source>
</evidence>
<comment type="caution">
    <text evidence="1">The sequence shown here is derived from an EMBL/GenBank/DDBJ whole genome shotgun (WGS) entry which is preliminary data.</text>
</comment>
<dbReference type="AlphaFoldDB" id="A0A151M243"/>
<dbReference type="EMBL" id="AKHW03006807">
    <property type="protein sequence ID" value="KYO18588.1"/>
    <property type="molecule type" value="Genomic_DNA"/>
</dbReference>
<organism evidence="1 2">
    <name type="scientific">Alligator mississippiensis</name>
    <name type="common">American alligator</name>
    <dbReference type="NCBI Taxonomy" id="8496"/>
    <lineage>
        <taxon>Eukaryota</taxon>
        <taxon>Metazoa</taxon>
        <taxon>Chordata</taxon>
        <taxon>Craniata</taxon>
        <taxon>Vertebrata</taxon>
        <taxon>Euteleostomi</taxon>
        <taxon>Archelosauria</taxon>
        <taxon>Archosauria</taxon>
        <taxon>Crocodylia</taxon>
        <taxon>Alligatoridae</taxon>
        <taxon>Alligatorinae</taxon>
        <taxon>Alligator</taxon>
    </lineage>
</organism>
<name>A0A151M243_ALLMI</name>
<sequence>MSQMMLSSLNARIADARKNVVIFSLCLSVLNTARNSPSYIVAWVLSDWEPGIAVQHEEILLGENSTQLINSTGMHLTLRAFFQMASIRQPNRSSGSSSSEVKY</sequence>
<reference evidence="1 2" key="1">
    <citation type="journal article" date="2012" name="Genome Biol.">
        <title>Sequencing three crocodilian genomes to illuminate the evolution of archosaurs and amniotes.</title>
        <authorList>
            <person name="St John J.A."/>
            <person name="Braun E.L."/>
            <person name="Isberg S.R."/>
            <person name="Miles L.G."/>
            <person name="Chong A.Y."/>
            <person name="Gongora J."/>
            <person name="Dalzell P."/>
            <person name="Moran C."/>
            <person name="Bed'hom B."/>
            <person name="Abzhanov A."/>
            <person name="Burgess S.C."/>
            <person name="Cooksey A.M."/>
            <person name="Castoe T.A."/>
            <person name="Crawford N.G."/>
            <person name="Densmore L.D."/>
            <person name="Drew J.C."/>
            <person name="Edwards S.V."/>
            <person name="Faircloth B.C."/>
            <person name="Fujita M.K."/>
            <person name="Greenwold M.J."/>
            <person name="Hoffmann F.G."/>
            <person name="Howard J.M."/>
            <person name="Iguchi T."/>
            <person name="Janes D.E."/>
            <person name="Khan S.Y."/>
            <person name="Kohno S."/>
            <person name="de Koning A.J."/>
            <person name="Lance S.L."/>
            <person name="McCarthy F.M."/>
            <person name="McCormack J.E."/>
            <person name="Merchant M.E."/>
            <person name="Peterson D.G."/>
            <person name="Pollock D.D."/>
            <person name="Pourmand N."/>
            <person name="Raney B.J."/>
            <person name="Roessler K.A."/>
            <person name="Sanford J.R."/>
            <person name="Sawyer R.H."/>
            <person name="Schmidt C.J."/>
            <person name="Triplett E.W."/>
            <person name="Tuberville T.D."/>
            <person name="Venegas-Anaya M."/>
            <person name="Howard J.T."/>
            <person name="Jarvis E.D."/>
            <person name="Guillette L.J.Jr."/>
            <person name="Glenn T.C."/>
            <person name="Green R.E."/>
            <person name="Ray D.A."/>
        </authorList>
    </citation>
    <scope>NUCLEOTIDE SEQUENCE [LARGE SCALE GENOMIC DNA]</scope>
    <source>
        <strain evidence="1">KSC_2009_1</strain>
    </source>
</reference>
<keyword evidence="2" id="KW-1185">Reference proteome</keyword>
<gene>
    <name evidence="1" type="ORF">Y1Q_0014844</name>
</gene>
<evidence type="ECO:0000313" key="1">
    <source>
        <dbReference type="EMBL" id="KYO18588.1"/>
    </source>
</evidence>
<dbReference type="Proteomes" id="UP000050525">
    <property type="component" value="Unassembled WGS sequence"/>
</dbReference>
<accession>A0A151M243</accession>
<proteinExistence type="predicted"/>
<protein>
    <submittedName>
        <fullName evidence="1">Uncharacterized protein</fullName>
    </submittedName>
</protein>